<sequence length="196" mass="21252">MKRLPIVVTLIVLAAVATMIALGVWQLQRAEWKNSLLATYEAAGDQPAISYPSVPTTDNLLYFRRSSVNCLEILSWRSVSGRNANDQSGWAHIAHCRTSGAEGPGAQVVAGWSRSPENPEWSGGTVNGIIAPDSQHVLRLVASEPVAGLQKSQEPSTDDVPNNHMAYAVQWFLFAGIALIIYFLALRGRNRAATKA</sequence>
<dbReference type="Proteomes" id="UP001500713">
    <property type="component" value="Unassembled WGS sequence"/>
</dbReference>
<evidence type="ECO:0000256" key="1">
    <source>
        <dbReference type="RuleBase" id="RU363076"/>
    </source>
</evidence>
<comment type="similarity">
    <text evidence="1">Belongs to the SURF1 family.</text>
</comment>
<gene>
    <name evidence="2" type="ORF">GCM10009096_14630</name>
</gene>
<feature type="transmembrane region" description="Helical" evidence="1">
    <location>
        <begin position="165"/>
        <end position="185"/>
    </location>
</feature>
<dbReference type="PROSITE" id="PS50895">
    <property type="entry name" value="SURF1"/>
    <property type="match status" value="1"/>
</dbReference>
<keyword evidence="1" id="KW-1003">Cell membrane</keyword>
<organism evidence="2 3">
    <name type="scientific">Parasphingorhabdus litoris</name>
    <dbReference type="NCBI Taxonomy" id="394733"/>
    <lineage>
        <taxon>Bacteria</taxon>
        <taxon>Pseudomonadati</taxon>
        <taxon>Pseudomonadota</taxon>
        <taxon>Alphaproteobacteria</taxon>
        <taxon>Sphingomonadales</taxon>
        <taxon>Sphingomonadaceae</taxon>
        <taxon>Parasphingorhabdus</taxon>
    </lineage>
</organism>
<dbReference type="InterPro" id="IPR002994">
    <property type="entry name" value="Surf1/Shy1"/>
</dbReference>
<dbReference type="Pfam" id="PF02104">
    <property type="entry name" value="SURF1"/>
    <property type="match status" value="1"/>
</dbReference>
<evidence type="ECO:0000313" key="3">
    <source>
        <dbReference type="Proteomes" id="UP001500713"/>
    </source>
</evidence>
<dbReference type="EMBL" id="BAAAEM010000002">
    <property type="protein sequence ID" value="GAA0474236.1"/>
    <property type="molecule type" value="Genomic_DNA"/>
</dbReference>
<name>A0ABP3K9G7_9SPHN</name>
<comment type="caution">
    <text evidence="2">The sequence shown here is derived from an EMBL/GenBank/DDBJ whole genome shotgun (WGS) entry which is preliminary data.</text>
</comment>
<evidence type="ECO:0000313" key="2">
    <source>
        <dbReference type="EMBL" id="GAA0474236.1"/>
    </source>
</evidence>
<feature type="transmembrane region" description="Helical" evidence="1">
    <location>
        <begin position="7"/>
        <end position="27"/>
    </location>
</feature>
<reference evidence="3" key="1">
    <citation type="journal article" date="2019" name="Int. J. Syst. Evol. Microbiol.">
        <title>The Global Catalogue of Microorganisms (GCM) 10K type strain sequencing project: providing services to taxonomists for standard genome sequencing and annotation.</title>
        <authorList>
            <consortium name="The Broad Institute Genomics Platform"/>
            <consortium name="The Broad Institute Genome Sequencing Center for Infectious Disease"/>
            <person name="Wu L."/>
            <person name="Ma J."/>
        </authorList>
    </citation>
    <scope>NUCLEOTIDE SEQUENCE [LARGE SCALE GENOMIC DNA]</scope>
    <source>
        <strain evidence="3">JCM 14162</strain>
    </source>
</reference>
<keyword evidence="1" id="KW-1133">Transmembrane helix</keyword>
<keyword evidence="1" id="KW-0472">Membrane</keyword>
<dbReference type="CDD" id="cd06662">
    <property type="entry name" value="SURF1"/>
    <property type="match status" value="1"/>
</dbReference>
<keyword evidence="3" id="KW-1185">Reference proteome</keyword>
<dbReference type="RefSeq" id="WP_229956017.1">
    <property type="nucleotide sequence ID" value="NZ_BAAAEM010000002.1"/>
</dbReference>
<protein>
    <recommendedName>
        <fullName evidence="1">SURF1-like protein</fullName>
    </recommendedName>
</protein>
<keyword evidence="1" id="KW-0812">Transmembrane</keyword>
<comment type="subcellular location">
    <subcellularLocation>
        <location evidence="1">Cell membrane</location>
        <topology evidence="1">Multi-pass membrane protein</topology>
    </subcellularLocation>
</comment>
<proteinExistence type="inferred from homology"/>
<accession>A0ABP3K9G7</accession>